<gene>
    <name evidence="1" type="ORF">pdam_00005818</name>
</gene>
<evidence type="ECO:0000313" key="2">
    <source>
        <dbReference type="Proteomes" id="UP000275408"/>
    </source>
</evidence>
<protein>
    <submittedName>
        <fullName evidence="1">Uncharacterized protein</fullName>
    </submittedName>
</protein>
<dbReference type="EMBL" id="RCHS01002157">
    <property type="protein sequence ID" value="RMX49218.1"/>
    <property type="molecule type" value="Genomic_DNA"/>
</dbReference>
<proteinExistence type="predicted"/>
<comment type="caution">
    <text evidence="1">The sequence shown here is derived from an EMBL/GenBank/DDBJ whole genome shotgun (WGS) entry which is preliminary data.</text>
</comment>
<evidence type="ECO:0000313" key="1">
    <source>
        <dbReference type="EMBL" id="RMX49218.1"/>
    </source>
</evidence>
<dbReference type="Proteomes" id="UP000275408">
    <property type="component" value="Unassembled WGS sequence"/>
</dbReference>
<accession>A0A3M6U6W9</accession>
<organism evidence="1 2">
    <name type="scientific">Pocillopora damicornis</name>
    <name type="common">Cauliflower coral</name>
    <name type="synonym">Millepora damicornis</name>
    <dbReference type="NCBI Taxonomy" id="46731"/>
    <lineage>
        <taxon>Eukaryota</taxon>
        <taxon>Metazoa</taxon>
        <taxon>Cnidaria</taxon>
        <taxon>Anthozoa</taxon>
        <taxon>Hexacorallia</taxon>
        <taxon>Scleractinia</taxon>
        <taxon>Astrocoeniina</taxon>
        <taxon>Pocilloporidae</taxon>
        <taxon>Pocillopora</taxon>
    </lineage>
</organism>
<dbReference type="AlphaFoldDB" id="A0A3M6U6W9"/>
<reference evidence="1 2" key="1">
    <citation type="journal article" date="2018" name="Sci. Rep.">
        <title>Comparative analysis of the Pocillopora damicornis genome highlights role of immune system in coral evolution.</title>
        <authorList>
            <person name="Cunning R."/>
            <person name="Bay R.A."/>
            <person name="Gillette P."/>
            <person name="Baker A.C."/>
            <person name="Traylor-Knowles N."/>
        </authorList>
    </citation>
    <scope>NUCLEOTIDE SEQUENCE [LARGE SCALE GENOMIC DNA]</scope>
    <source>
        <strain evidence="1">RSMAS</strain>
        <tissue evidence="1">Whole animal</tissue>
    </source>
</reference>
<sequence>MRRVFDSSRSLLFKPLSSQGVCEPLMSKSYARSFDQTYELTYEHSSAKVPIRNISRTTDQAIISNQNTLVAKQNETQ</sequence>
<name>A0A3M6U6W9_POCDA</name>
<keyword evidence="2" id="KW-1185">Reference proteome</keyword>